<gene>
    <name evidence="1" type="ORF">COI98_16875</name>
</gene>
<dbReference type="AlphaFoldDB" id="A0A9X6WZS8"/>
<feature type="non-terminal residue" evidence="1">
    <location>
        <position position="1"/>
    </location>
</feature>
<name>A0A9X6WZS8_BACCE</name>
<proteinExistence type="predicted"/>
<dbReference type="Proteomes" id="UP000224413">
    <property type="component" value="Unassembled WGS sequence"/>
</dbReference>
<evidence type="ECO:0000313" key="1">
    <source>
        <dbReference type="EMBL" id="PFK16367.1"/>
    </source>
</evidence>
<protein>
    <submittedName>
        <fullName evidence="1">IS6 family transposase</fullName>
    </submittedName>
</protein>
<accession>A0A9X6WZS8</accession>
<evidence type="ECO:0000313" key="2">
    <source>
        <dbReference type="Proteomes" id="UP000224413"/>
    </source>
</evidence>
<comment type="caution">
    <text evidence="1">The sequence shown here is derived from an EMBL/GenBank/DDBJ whole genome shotgun (WGS) entry which is preliminary data.</text>
</comment>
<reference evidence="1 2" key="1">
    <citation type="submission" date="2017-09" db="EMBL/GenBank/DDBJ databases">
        <title>Large-scale bioinformatics analysis of Bacillus genomes uncovers conserved roles of natural products in bacterial physiology.</title>
        <authorList>
            <consortium name="Agbiome Team Llc"/>
            <person name="Bleich R.M."/>
            <person name="Grubbs K.J."/>
            <person name="Santa Maria K.C."/>
            <person name="Allen S.E."/>
            <person name="Farag S."/>
            <person name="Shank E.A."/>
            <person name="Bowers A."/>
        </authorList>
    </citation>
    <scope>NUCLEOTIDE SEQUENCE [LARGE SCALE GENOMIC DNA]</scope>
    <source>
        <strain evidence="1 2">AFS083741</strain>
    </source>
</reference>
<dbReference type="EMBL" id="NUWJ01000145">
    <property type="protein sequence ID" value="PFK16367.1"/>
    <property type="molecule type" value="Genomic_DNA"/>
</dbReference>
<organism evidence="1 2">
    <name type="scientific">Bacillus cereus</name>
    <dbReference type="NCBI Taxonomy" id="1396"/>
    <lineage>
        <taxon>Bacteria</taxon>
        <taxon>Bacillati</taxon>
        <taxon>Bacillota</taxon>
        <taxon>Bacilli</taxon>
        <taxon>Bacillales</taxon>
        <taxon>Bacillaceae</taxon>
        <taxon>Bacillus</taxon>
        <taxon>Bacillus cereus group</taxon>
    </lineage>
</organism>
<sequence>LYKQRRSLELDSVFSAFNELQKLVAVA</sequence>